<dbReference type="AlphaFoldDB" id="A0A7Y9ZBJ7"/>
<reference evidence="2 3" key="1">
    <citation type="submission" date="2020-07" db="EMBL/GenBank/DDBJ databases">
        <title>Sequencing the genomes of 1000 actinobacteria strains.</title>
        <authorList>
            <person name="Klenk H.-P."/>
        </authorList>
    </citation>
    <scope>NUCLEOTIDE SEQUENCE [LARGE SCALE GENOMIC DNA]</scope>
    <source>
        <strain evidence="2 3">DSM 19970</strain>
    </source>
</reference>
<accession>A0A7Y9ZBJ7</accession>
<evidence type="ECO:0000256" key="1">
    <source>
        <dbReference type="SAM" id="Phobius"/>
    </source>
</evidence>
<comment type="caution">
    <text evidence="2">The sequence shown here is derived from an EMBL/GenBank/DDBJ whole genome shotgun (WGS) entry which is preliminary data.</text>
</comment>
<keyword evidence="3" id="KW-1185">Reference proteome</keyword>
<dbReference type="EMBL" id="JACBZO010000001">
    <property type="protein sequence ID" value="NYI41825.1"/>
    <property type="molecule type" value="Genomic_DNA"/>
</dbReference>
<name>A0A7Y9ZBJ7_9MICO</name>
<protein>
    <submittedName>
        <fullName evidence="2">Uncharacterized protein</fullName>
    </submittedName>
</protein>
<gene>
    <name evidence="2" type="ORF">BKA03_001944</name>
</gene>
<feature type="transmembrane region" description="Helical" evidence="1">
    <location>
        <begin position="66"/>
        <end position="87"/>
    </location>
</feature>
<evidence type="ECO:0000313" key="2">
    <source>
        <dbReference type="EMBL" id="NYI41825.1"/>
    </source>
</evidence>
<proteinExistence type="predicted"/>
<dbReference type="RefSeq" id="WP_062075789.1">
    <property type="nucleotide sequence ID" value="NZ_BBRC01000013.1"/>
</dbReference>
<keyword evidence="1" id="KW-0812">Transmembrane</keyword>
<organism evidence="2 3">
    <name type="scientific">Demequina lutea</name>
    <dbReference type="NCBI Taxonomy" id="431489"/>
    <lineage>
        <taxon>Bacteria</taxon>
        <taxon>Bacillati</taxon>
        <taxon>Actinomycetota</taxon>
        <taxon>Actinomycetes</taxon>
        <taxon>Micrococcales</taxon>
        <taxon>Demequinaceae</taxon>
        <taxon>Demequina</taxon>
    </lineage>
</organism>
<keyword evidence="1" id="KW-0472">Membrane</keyword>
<keyword evidence="1" id="KW-1133">Transmembrane helix</keyword>
<evidence type="ECO:0000313" key="3">
    <source>
        <dbReference type="Proteomes" id="UP000547973"/>
    </source>
</evidence>
<feature type="transmembrane region" description="Helical" evidence="1">
    <location>
        <begin position="176"/>
        <end position="194"/>
    </location>
</feature>
<sequence>MHTTDETVTRSPSILMIEGREYALYQGFRERTKLMDVKLLWLDGAKNLLLPVWVALMMSEVLFHDLLWSVFGLVMLILAAVVVGHYIDSHSVAVIPVSVVEKDRQGPSATLYIFLRSVRGFTTRRDGRYTATVHTDMADFLLGAIGPDRAHGRRSLPRIPTELRNPKARRFAWGSYSHWVSNLALAVFVVVLLVSR</sequence>
<dbReference type="Proteomes" id="UP000547973">
    <property type="component" value="Unassembled WGS sequence"/>
</dbReference>